<dbReference type="RefSeq" id="WP_184193106.1">
    <property type="nucleotide sequence ID" value="NZ_JACHGW010000001.1"/>
</dbReference>
<dbReference type="SUPFAM" id="SSF51905">
    <property type="entry name" value="FAD/NAD(P)-binding domain"/>
    <property type="match status" value="1"/>
</dbReference>
<dbReference type="Gene3D" id="3.90.660.50">
    <property type="match status" value="1"/>
</dbReference>
<dbReference type="Gene3D" id="3.50.50.60">
    <property type="entry name" value="FAD/NAD(P)-binding domain"/>
    <property type="match status" value="1"/>
</dbReference>
<reference evidence="2 3" key="1">
    <citation type="submission" date="2020-08" db="EMBL/GenBank/DDBJ databases">
        <title>Genomic Encyclopedia of Type Strains, Phase IV (KMG-IV): sequencing the most valuable type-strain genomes for metagenomic binning, comparative biology and taxonomic classification.</title>
        <authorList>
            <person name="Goeker M."/>
        </authorList>
    </citation>
    <scope>NUCLEOTIDE SEQUENCE [LARGE SCALE GENOMIC DNA]</scope>
    <source>
        <strain evidence="2 3">DSM 23562</strain>
    </source>
</reference>
<sequence length="405" mass="43393">MKVIVVGAGLAGLTSARLLQEAGVEVVVYEKSDGIGGRVRSDTVEGFTLDRGFQVFFTAYPAAQRQLRYDALDLRAFAPGALIAQGDRRHTLADPARDPEALLPSVLTGIVTPLDKWRTWRLSGEVGAKPLSALLDGPDETTERFLKRRGFSPLFVENFIRPFFGGIFLDRSLQTSARVFQFCWKMLAEGEASLPARGMGALAQQLADGLEIRLESPVSSLSSLDADALVVATEAPEAARLTGLSTPTGAVGVTTLYFAGKVPLWQGKRLLLHANQDPVVNHAALLTNTIPEYAPNGECLLAAVVLGVPEQDDEALFAAALADLHRMFMGDRSAQSALATYRPLRAYRTPYAQFAQPRGVATTLPGTVTALPHTYFAAEFTEASSIEGALRSGESAARVILAAHG</sequence>
<comment type="caution">
    <text evidence="2">The sequence shown here is derived from an EMBL/GenBank/DDBJ whole genome shotgun (WGS) entry which is preliminary data.</text>
</comment>
<dbReference type="AlphaFoldDB" id="A0A7W9SMT0"/>
<evidence type="ECO:0000313" key="3">
    <source>
        <dbReference type="Proteomes" id="UP000520814"/>
    </source>
</evidence>
<dbReference type="InterPro" id="IPR036188">
    <property type="entry name" value="FAD/NAD-bd_sf"/>
</dbReference>
<dbReference type="PANTHER" id="PTHR42841">
    <property type="entry name" value="AMINE OXIDASE"/>
    <property type="match status" value="1"/>
</dbReference>
<protein>
    <submittedName>
        <fullName evidence="2">Phytoene dehydrogenase-like protein</fullName>
    </submittedName>
</protein>
<proteinExistence type="predicted"/>
<dbReference type="InterPro" id="IPR002937">
    <property type="entry name" value="Amino_oxidase"/>
</dbReference>
<dbReference type="Proteomes" id="UP000520814">
    <property type="component" value="Unassembled WGS sequence"/>
</dbReference>
<evidence type="ECO:0000313" key="2">
    <source>
        <dbReference type="EMBL" id="MBB6049507.1"/>
    </source>
</evidence>
<dbReference type="PRINTS" id="PR00419">
    <property type="entry name" value="ADXRDTASE"/>
</dbReference>
<keyword evidence="3" id="KW-1185">Reference proteome</keyword>
<dbReference type="Pfam" id="PF01593">
    <property type="entry name" value="Amino_oxidase"/>
    <property type="match status" value="1"/>
</dbReference>
<evidence type="ECO:0000259" key="1">
    <source>
        <dbReference type="Pfam" id="PF01593"/>
    </source>
</evidence>
<dbReference type="GO" id="GO:0016491">
    <property type="term" value="F:oxidoreductase activity"/>
    <property type="evidence" value="ECO:0007669"/>
    <property type="project" value="InterPro"/>
</dbReference>
<organism evidence="2 3">
    <name type="scientific">Armatimonas rosea</name>
    <dbReference type="NCBI Taxonomy" id="685828"/>
    <lineage>
        <taxon>Bacteria</taxon>
        <taxon>Bacillati</taxon>
        <taxon>Armatimonadota</taxon>
        <taxon>Armatimonadia</taxon>
        <taxon>Armatimonadales</taxon>
        <taxon>Armatimonadaceae</taxon>
        <taxon>Armatimonas</taxon>
    </lineage>
</organism>
<dbReference type="EMBL" id="JACHGW010000001">
    <property type="protein sequence ID" value="MBB6049507.1"/>
    <property type="molecule type" value="Genomic_DNA"/>
</dbReference>
<name>A0A7W9SMT0_ARMRO</name>
<gene>
    <name evidence="2" type="ORF">HNQ39_001269</name>
</gene>
<feature type="domain" description="Amine oxidase" evidence="1">
    <location>
        <begin position="10"/>
        <end position="401"/>
    </location>
</feature>
<accession>A0A7W9SMT0</accession>